<evidence type="ECO:0000256" key="1">
    <source>
        <dbReference type="SAM" id="Phobius"/>
    </source>
</evidence>
<dbReference type="EMBL" id="JAHHHN010000006">
    <property type="protein sequence ID" value="MBW4561837.1"/>
    <property type="molecule type" value="Genomic_DNA"/>
</dbReference>
<reference evidence="2" key="2">
    <citation type="journal article" date="2022" name="Microbiol. Resour. Announc.">
        <title>Metagenome Sequencing to Explore Phylogenomics of Terrestrial Cyanobacteria.</title>
        <authorList>
            <person name="Ward R.D."/>
            <person name="Stajich J.E."/>
            <person name="Johansen J.R."/>
            <person name="Huntemann M."/>
            <person name="Clum A."/>
            <person name="Foster B."/>
            <person name="Foster B."/>
            <person name="Roux S."/>
            <person name="Palaniappan K."/>
            <person name="Varghese N."/>
            <person name="Mukherjee S."/>
            <person name="Reddy T.B.K."/>
            <person name="Daum C."/>
            <person name="Copeland A."/>
            <person name="Chen I.A."/>
            <person name="Ivanova N.N."/>
            <person name="Kyrpides N.C."/>
            <person name="Shapiro N."/>
            <person name="Eloe-Fadrosh E.A."/>
            <person name="Pietrasiak N."/>
        </authorList>
    </citation>
    <scope>NUCLEOTIDE SEQUENCE</scope>
    <source>
        <strain evidence="2">JT2-VF2</strain>
    </source>
</reference>
<protein>
    <submittedName>
        <fullName evidence="2">Low temperature requirement protein A</fullName>
    </submittedName>
</protein>
<keyword evidence="1" id="KW-0472">Membrane</keyword>
<feature type="transmembrane region" description="Helical" evidence="1">
    <location>
        <begin position="87"/>
        <end position="105"/>
    </location>
</feature>
<gene>
    <name evidence="2" type="ORF">KME32_11920</name>
</gene>
<dbReference type="InterPro" id="IPR010640">
    <property type="entry name" value="Low_temperature_requirement_A"/>
</dbReference>
<dbReference type="AlphaFoldDB" id="A0A951PZK6"/>
<organism evidence="2 3">
    <name type="scientific">Mojavia pulchra JT2-VF2</name>
    <dbReference type="NCBI Taxonomy" id="287848"/>
    <lineage>
        <taxon>Bacteria</taxon>
        <taxon>Bacillati</taxon>
        <taxon>Cyanobacteriota</taxon>
        <taxon>Cyanophyceae</taxon>
        <taxon>Nostocales</taxon>
        <taxon>Nostocaceae</taxon>
    </lineage>
</organism>
<feature type="transmembrane region" description="Helical" evidence="1">
    <location>
        <begin position="143"/>
        <end position="163"/>
    </location>
</feature>
<evidence type="ECO:0000313" key="3">
    <source>
        <dbReference type="Proteomes" id="UP000715781"/>
    </source>
</evidence>
<feature type="transmembrane region" description="Helical" evidence="1">
    <location>
        <begin position="308"/>
        <end position="328"/>
    </location>
</feature>
<sequence length="389" mass="42538">MNKKLWQPPRLRIGEAHGEERRATWLELFYDLTFVVAIAELSHNLSKDISVAGILGFIALFIPIWSCWLGATFYATLFDTDDLSDRLLTLIQMMMIAALAVNVHHGLSTSSVGFAIAYVGARSILIIQFLIAKYHVPIARPLLNRYVWGFSLGAGCWLFSLFIPPPWRFGLWVLGLILEFITPLGTGHLATEITPDISHMPERLGLFTMIVLGESVAAVVRGGAQKEWVMSSTAIALLGMSIAFSFWWLYFDSVDGSPLETMKAGRINIFLTWLYSHLLLAIGLAATGVGVEHVISINATNVLPEKDRWLFCGAVTLCLMVLGVINLTTCILEKNRKGRILSAYRLGAGGFVLFLTIAGASVPAVVLITLVACACLTAVVLDVLGKSQA</sequence>
<dbReference type="Pfam" id="PF06772">
    <property type="entry name" value="LtrA"/>
    <property type="match status" value="1"/>
</dbReference>
<feature type="transmembrane region" description="Helical" evidence="1">
    <location>
        <begin position="364"/>
        <end position="384"/>
    </location>
</feature>
<feature type="transmembrane region" description="Helical" evidence="1">
    <location>
        <begin position="169"/>
        <end position="191"/>
    </location>
</feature>
<accession>A0A951PZK6</accession>
<dbReference type="PANTHER" id="PTHR36840">
    <property type="entry name" value="BLL5714 PROTEIN"/>
    <property type="match status" value="1"/>
</dbReference>
<feature type="transmembrane region" description="Helical" evidence="1">
    <location>
        <begin position="340"/>
        <end position="358"/>
    </location>
</feature>
<comment type="caution">
    <text evidence="2">The sequence shown here is derived from an EMBL/GenBank/DDBJ whole genome shotgun (WGS) entry which is preliminary data.</text>
</comment>
<name>A0A951PZK6_9NOST</name>
<feature type="transmembrane region" description="Helical" evidence="1">
    <location>
        <begin position="111"/>
        <end position="131"/>
    </location>
</feature>
<keyword evidence="1" id="KW-0812">Transmembrane</keyword>
<evidence type="ECO:0000313" key="2">
    <source>
        <dbReference type="EMBL" id="MBW4561837.1"/>
    </source>
</evidence>
<keyword evidence="1" id="KW-1133">Transmembrane helix</keyword>
<dbReference type="PANTHER" id="PTHR36840:SF1">
    <property type="entry name" value="BLL5714 PROTEIN"/>
    <property type="match status" value="1"/>
</dbReference>
<feature type="transmembrane region" description="Helical" evidence="1">
    <location>
        <begin position="270"/>
        <end position="288"/>
    </location>
</feature>
<reference evidence="2" key="1">
    <citation type="submission" date="2021-05" db="EMBL/GenBank/DDBJ databases">
        <authorList>
            <person name="Pietrasiak N."/>
            <person name="Ward R."/>
            <person name="Stajich J.E."/>
            <person name="Kurbessoian T."/>
        </authorList>
    </citation>
    <scope>NUCLEOTIDE SEQUENCE</scope>
    <source>
        <strain evidence="2">JT2-VF2</strain>
    </source>
</reference>
<feature type="transmembrane region" description="Helical" evidence="1">
    <location>
        <begin position="228"/>
        <end position="250"/>
    </location>
</feature>
<proteinExistence type="predicted"/>
<feature type="transmembrane region" description="Helical" evidence="1">
    <location>
        <begin position="51"/>
        <end position="75"/>
    </location>
</feature>
<dbReference type="Proteomes" id="UP000715781">
    <property type="component" value="Unassembled WGS sequence"/>
</dbReference>